<dbReference type="EC" id="3.8.1.2" evidence="3"/>
<dbReference type="NCBIfam" id="TIGR01428">
    <property type="entry name" value="HAD_type_II"/>
    <property type="match status" value="1"/>
</dbReference>
<evidence type="ECO:0000256" key="1">
    <source>
        <dbReference type="ARBA" id="ARBA00008106"/>
    </source>
</evidence>
<dbReference type="Proteomes" id="UP000440694">
    <property type="component" value="Unassembled WGS sequence"/>
</dbReference>
<evidence type="ECO:0000313" key="6">
    <source>
        <dbReference type="Proteomes" id="UP000440694"/>
    </source>
</evidence>
<dbReference type="GO" id="GO:0018784">
    <property type="term" value="F:(S)-2-haloacid dehalogenase activity"/>
    <property type="evidence" value="ECO:0007669"/>
    <property type="project" value="UniProtKB-UniRule"/>
</dbReference>
<feature type="signal peptide" evidence="4">
    <location>
        <begin position="1"/>
        <end position="22"/>
    </location>
</feature>
<dbReference type="InterPro" id="IPR051540">
    <property type="entry name" value="S-2-haloacid_dehalogenase"/>
</dbReference>
<keyword evidence="4" id="KW-0732">Signal</keyword>
<proteinExistence type="inferred from homology"/>
<dbReference type="CDD" id="cd02588">
    <property type="entry name" value="HAD_L2-DEX"/>
    <property type="match status" value="1"/>
</dbReference>
<organism evidence="5 6">
    <name type="scientific">Hyphomicrobium album</name>
    <dbReference type="NCBI Taxonomy" id="2665159"/>
    <lineage>
        <taxon>Bacteria</taxon>
        <taxon>Pseudomonadati</taxon>
        <taxon>Pseudomonadota</taxon>
        <taxon>Alphaproteobacteria</taxon>
        <taxon>Hyphomicrobiales</taxon>
        <taxon>Hyphomicrobiaceae</taxon>
        <taxon>Hyphomicrobium</taxon>
    </lineage>
</organism>
<gene>
    <name evidence="5" type="ORF">GIW81_08085</name>
</gene>
<dbReference type="InterPro" id="IPR006328">
    <property type="entry name" value="2-HAD"/>
</dbReference>
<dbReference type="PANTHER" id="PTHR43316:SF3">
    <property type="entry name" value="HALOACID DEHALOGENASE, TYPE II (AFU_ORTHOLOGUE AFUA_2G07750)-RELATED"/>
    <property type="match status" value="1"/>
</dbReference>
<dbReference type="InterPro" id="IPR023198">
    <property type="entry name" value="PGP-like_dom2"/>
</dbReference>
<dbReference type="InterPro" id="IPR006439">
    <property type="entry name" value="HAD-SF_hydro_IA"/>
</dbReference>
<comment type="function">
    <text evidence="3">Catalyzes the hydrolytic dehalogenation of small (S)-2-haloalkanoic acids to yield the corresponding (R)-2-hydroxyalkanoic acids.</text>
</comment>
<comment type="caution">
    <text evidence="5">The sequence shown here is derived from an EMBL/GenBank/DDBJ whole genome shotgun (WGS) entry which is preliminary data.</text>
</comment>
<accession>A0A6I3KIW1</accession>
<protein>
    <recommendedName>
        <fullName evidence="3">(S)-2-haloacid dehalogenase</fullName>
        <ecNumber evidence="3">3.8.1.2</ecNumber>
    </recommendedName>
    <alternativeName>
        <fullName evidence="3">2-haloalkanoic acid dehalogenase</fullName>
    </alternativeName>
    <alternativeName>
        <fullName evidence="3">Halocarboxylic acid halidohydrolase</fullName>
    </alternativeName>
    <alternativeName>
        <fullName evidence="3">L-2-haloacid dehalogenase</fullName>
    </alternativeName>
</protein>
<evidence type="ECO:0000256" key="3">
    <source>
        <dbReference type="RuleBase" id="RU368077"/>
    </source>
</evidence>
<feature type="chain" id="PRO_5026268318" description="(S)-2-haloacid dehalogenase" evidence="4">
    <location>
        <begin position="23"/>
        <end position="246"/>
    </location>
</feature>
<evidence type="ECO:0000256" key="2">
    <source>
        <dbReference type="ARBA" id="ARBA00022801"/>
    </source>
</evidence>
<name>A0A6I3KIW1_9HYPH</name>
<dbReference type="Gene3D" id="3.40.50.1000">
    <property type="entry name" value="HAD superfamily/HAD-like"/>
    <property type="match status" value="1"/>
</dbReference>
<sequence>MRRHIFPLLIASLICLGSEAQAAPRFKAVAFDYFVIFNPNSVVPEVEKAYPGKGVEFTKAWRAKQFEYGFLRSLTGRHEDFFKVTEDALVYTAEAMQLPLPLDVRDRLLNAYLSLQPWPDAVDGLRKLRAAGVRIITIANFSPRMLRANAEHAGIVDLFDELLSTEVNKTYKPDPRAYALGMERLGLKKDEVAFAAFGGWDAYGAKSFGYPTYWVNRFNLPAEKLGLAPDATSTDFAGLLRFVLGE</sequence>
<evidence type="ECO:0000256" key="4">
    <source>
        <dbReference type="SAM" id="SignalP"/>
    </source>
</evidence>
<evidence type="ECO:0000313" key="5">
    <source>
        <dbReference type="EMBL" id="MTD94293.1"/>
    </source>
</evidence>
<dbReference type="Gene3D" id="1.10.150.240">
    <property type="entry name" value="Putative phosphatase, domain 2"/>
    <property type="match status" value="1"/>
</dbReference>
<comment type="similarity">
    <text evidence="1 3">Belongs to the HAD-like hydrolase superfamily. S-2-haloalkanoic acid dehalogenase family.</text>
</comment>
<dbReference type="InterPro" id="IPR023214">
    <property type="entry name" value="HAD_sf"/>
</dbReference>
<keyword evidence="2 3" id="KW-0378">Hydrolase</keyword>
<dbReference type="EMBL" id="WMBQ01000001">
    <property type="protein sequence ID" value="MTD94293.1"/>
    <property type="molecule type" value="Genomic_DNA"/>
</dbReference>
<dbReference type="PRINTS" id="PR00413">
    <property type="entry name" value="HADHALOGNASE"/>
</dbReference>
<dbReference type="Pfam" id="PF00702">
    <property type="entry name" value="Hydrolase"/>
    <property type="match status" value="1"/>
</dbReference>
<comment type="catalytic activity">
    <reaction evidence="3">
        <text>an (S)-2-haloacid + H2O = a (2R)-2-hydroxycarboxylate + a halide anion + H(+)</text>
        <dbReference type="Rhea" id="RHEA:11192"/>
        <dbReference type="ChEBI" id="CHEBI:15377"/>
        <dbReference type="ChEBI" id="CHEBI:15378"/>
        <dbReference type="ChEBI" id="CHEBI:16042"/>
        <dbReference type="ChEBI" id="CHEBI:58314"/>
        <dbReference type="ChEBI" id="CHEBI:137405"/>
        <dbReference type="EC" id="3.8.1.2"/>
    </reaction>
</comment>
<dbReference type="SUPFAM" id="SSF56784">
    <property type="entry name" value="HAD-like"/>
    <property type="match status" value="1"/>
</dbReference>
<keyword evidence="6" id="KW-1185">Reference proteome</keyword>
<dbReference type="AlphaFoldDB" id="A0A6I3KIW1"/>
<dbReference type="InterPro" id="IPR036412">
    <property type="entry name" value="HAD-like_sf"/>
</dbReference>
<reference evidence="5 6" key="1">
    <citation type="submission" date="2019-11" db="EMBL/GenBank/DDBJ databases">
        <title>Identification of a novel strain.</title>
        <authorList>
            <person name="Xu Q."/>
            <person name="Wang G."/>
        </authorList>
    </citation>
    <scope>NUCLEOTIDE SEQUENCE [LARGE SCALE GENOMIC DNA]</scope>
    <source>
        <strain evidence="6">xq</strain>
    </source>
</reference>
<dbReference type="PANTHER" id="PTHR43316">
    <property type="entry name" value="HYDROLASE, HALOACID DELAHOGENASE-RELATED"/>
    <property type="match status" value="1"/>
</dbReference>
<dbReference type="RefSeq" id="WP_154738734.1">
    <property type="nucleotide sequence ID" value="NZ_WMBQ01000001.1"/>
</dbReference>
<dbReference type="NCBIfam" id="TIGR01493">
    <property type="entry name" value="HAD-SF-IA-v2"/>
    <property type="match status" value="1"/>
</dbReference>